<dbReference type="Gene3D" id="1.10.101.10">
    <property type="entry name" value="PGBD-like superfamily/PGBD"/>
    <property type="match status" value="1"/>
</dbReference>
<accession>A0A0S2W3D6</accession>
<dbReference type="InterPro" id="IPR002477">
    <property type="entry name" value="Peptidoglycan-bd-like"/>
</dbReference>
<organism evidence="2 3">
    <name type="scientific">Intestinimonas butyriciproducens</name>
    <dbReference type="NCBI Taxonomy" id="1297617"/>
    <lineage>
        <taxon>Bacteria</taxon>
        <taxon>Bacillati</taxon>
        <taxon>Bacillota</taxon>
        <taxon>Clostridia</taxon>
        <taxon>Eubacteriales</taxon>
        <taxon>Intestinimonas</taxon>
    </lineage>
</organism>
<evidence type="ECO:0000313" key="3">
    <source>
        <dbReference type="Proteomes" id="UP000064844"/>
    </source>
</evidence>
<dbReference type="EMBL" id="CP011307">
    <property type="protein sequence ID" value="ALP93852.1"/>
    <property type="molecule type" value="Genomic_DNA"/>
</dbReference>
<name>A0A0S2W3D6_9FIRM</name>
<gene>
    <name evidence="2" type="ORF">IB211_01459c</name>
</gene>
<reference evidence="2 3" key="1">
    <citation type="journal article" date="2015" name="Nat. Commun.">
        <title>Production of butyrate from lysine and the Amadori product fructoselysine by a human gut commensal.</title>
        <authorList>
            <person name="Bui T.P."/>
            <person name="Ritari J."/>
            <person name="Boeren S."/>
            <person name="de Waard P."/>
            <person name="Plugge C.M."/>
            <person name="de Vos W.M."/>
        </authorList>
    </citation>
    <scope>NUCLEOTIDE SEQUENCE [LARGE SCALE GENOMIC DNA]</scope>
    <source>
        <strain evidence="2 3">AF211</strain>
    </source>
</reference>
<dbReference type="RefSeq" id="WP_052082577.1">
    <property type="nucleotide sequence ID" value="NZ_CALICV010000034.1"/>
</dbReference>
<dbReference type="STRING" id="1297617.IB211_01459c"/>
<dbReference type="eggNOG" id="ENOG502ZJXC">
    <property type="taxonomic scope" value="Bacteria"/>
</dbReference>
<dbReference type="AlphaFoldDB" id="A0A0S2W3D6"/>
<protein>
    <recommendedName>
        <fullName evidence="1">Peptidoglycan binding-like domain-containing protein</fullName>
    </recommendedName>
</protein>
<dbReference type="InterPro" id="IPR036365">
    <property type="entry name" value="PGBD-like_sf"/>
</dbReference>
<evidence type="ECO:0000259" key="1">
    <source>
        <dbReference type="Pfam" id="PF01471"/>
    </source>
</evidence>
<dbReference type="Proteomes" id="UP000064844">
    <property type="component" value="Chromosome"/>
</dbReference>
<dbReference type="InterPro" id="IPR036366">
    <property type="entry name" value="PGBDSf"/>
</dbReference>
<reference evidence="3" key="2">
    <citation type="submission" date="2015-04" db="EMBL/GenBank/DDBJ databases">
        <title>A butyrogenic pathway from the amino acid lysine in a human gut commensal.</title>
        <authorList>
            <person name="de Vos W.M."/>
            <person name="Bui N.T.P."/>
            <person name="Plugge C.M."/>
            <person name="Ritari J."/>
        </authorList>
    </citation>
    <scope>NUCLEOTIDE SEQUENCE [LARGE SCALE GENOMIC DNA]</scope>
    <source>
        <strain evidence="3">AF211</strain>
    </source>
</reference>
<feature type="domain" description="Peptidoglycan binding-like" evidence="1">
    <location>
        <begin position="12"/>
        <end position="69"/>
    </location>
</feature>
<dbReference type="KEGG" id="ibu:IB211_01459c"/>
<evidence type="ECO:0000313" key="2">
    <source>
        <dbReference type="EMBL" id="ALP93852.1"/>
    </source>
</evidence>
<sequence>MRPERDYLGLPIRSLQTMLRTLSRCAPGLPCPIPDGVFGEVTLEAVMRFQQSAGMPITGRVDNDTWDAIAAAYRSALPSVMPPRPVRAFREQAFEVRAGQCCVHMCLVQAMFLALSQVIEEIEPAPVNALHTGASVRNVIWLQGRAGLPETGTMEKQTWNALTRLYDVFLYRDIHGALCPTAPQTPSGGSVIPRGGFPWEPFEPGGSCL</sequence>
<dbReference type="SUPFAM" id="SSF47090">
    <property type="entry name" value="PGBD-like"/>
    <property type="match status" value="1"/>
</dbReference>
<dbReference type="Pfam" id="PF01471">
    <property type="entry name" value="PG_binding_1"/>
    <property type="match status" value="1"/>
</dbReference>
<keyword evidence="3" id="KW-1185">Reference proteome</keyword>
<proteinExistence type="predicted"/>